<evidence type="ECO:0000256" key="2">
    <source>
        <dbReference type="SAM" id="SignalP"/>
    </source>
</evidence>
<dbReference type="Pfam" id="PF13715">
    <property type="entry name" value="CarbopepD_reg_2"/>
    <property type="match status" value="1"/>
</dbReference>
<protein>
    <submittedName>
        <fullName evidence="3">Carboxypeptidase-like regulatory domain-containing protein</fullName>
    </submittedName>
</protein>
<gene>
    <name evidence="3" type="ORF">FEE95_18870</name>
</gene>
<dbReference type="AlphaFoldDB" id="A0A5S3PGA3"/>
<evidence type="ECO:0000256" key="1">
    <source>
        <dbReference type="SAM" id="MobiDB-lite"/>
    </source>
</evidence>
<feature type="chain" id="PRO_5024418721" evidence="2">
    <location>
        <begin position="20"/>
        <end position="542"/>
    </location>
</feature>
<name>A0A5S3PGA3_9FLAO</name>
<accession>A0A5S3PGA3</accession>
<dbReference type="EMBL" id="VATY01000005">
    <property type="protein sequence ID" value="TMM53135.1"/>
    <property type="molecule type" value="Genomic_DNA"/>
</dbReference>
<keyword evidence="3" id="KW-0378">Hydrolase</keyword>
<dbReference type="Proteomes" id="UP000310314">
    <property type="component" value="Unassembled WGS sequence"/>
</dbReference>
<sequence>MFKKHFIILSFLTSAFCFSQQGDYIFGQLVDSTQNEPIPFASIRIKEKALGVITNVDGTFKIPFRYNDIGEVLEISCLGYETKEINIQGLDNSKSNIIILKPSAFELEGAVVSANIKKLSAKQIVKIAINSISQNYPQDDFGLVGYYRDYQVKNSTYTNLNEAIIKVLDKGFGKKNSFYNQYQLLSYGKNLDFKIDKFAKQPYDYEGYNKIVPNAKMKNDGGNEFIMLGMHDAIRNHKEESFSFINDLNSDFTDNHQFRLIGKSNYKKEPVYEIEILLKNNNYMATGKIFINSKDFSIHKLDYALHKLDYDSIKSKKAFDYSIADNASERFSDGFKKMNTEVLYHITTEYVRNLNGKMFLNYISFYNKVLIQRPAKFESKFVINLKDKSFRIRLNNLPVNLGKIKNKDFRIRYKKDLVPIKEFYFLEDERTFVVCPNLDNSKTENFFNRLFEERDDLQVADVKYSYRNIRDSIGNKLDERKWEYLHQYREFFTQEIQANGGQIDKNDLMIKGLPLDSELQPISSEPMKSDYWKNTPLPTLNN</sequence>
<keyword evidence="3" id="KW-0121">Carboxypeptidase</keyword>
<keyword evidence="4" id="KW-1185">Reference proteome</keyword>
<reference evidence="3 4" key="1">
    <citation type="submission" date="2019-05" db="EMBL/GenBank/DDBJ databases">
        <authorList>
            <person name="Zhang J.-Y."/>
            <person name="Feg X."/>
            <person name="Du Z.-J."/>
        </authorList>
    </citation>
    <scope>NUCLEOTIDE SEQUENCE [LARGE SCALE GENOMIC DNA]</scope>
    <source>
        <strain evidence="3 4">RZ26</strain>
    </source>
</reference>
<dbReference type="OrthoDB" id="1201225at2"/>
<feature type="region of interest" description="Disordered" evidence="1">
    <location>
        <begin position="522"/>
        <end position="542"/>
    </location>
</feature>
<evidence type="ECO:0000313" key="3">
    <source>
        <dbReference type="EMBL" id="TMM53135.1"/>
    </source>
</evidence>
<dbReference type="RefSeq" id="WP_138659595.1">
    <property type="nucleotide sequence ID" value="NZ_VATY01000005.1"/>
</dbReference>
<evidence type="ECO:0000313" key="4">
    <source>
        <dbReference type="Proteomes" id="UP000310314"/>
    </source>
</evidence>
<keyword evidence="3" id="KW-0645">Protease</keyword>
<dbReference type="GO" id="GO:0004180">
    <property type="term" value="F:carboxypeptidase activity"/>
    <property type="evidence" value="ECO:0007669"/>
    <property type="project" value="UniProtKB-KW"/>
</dbReference>
<proteinExistence type="predicted"/>
<dbReference type="SUPFAM" id="SSF49464">
    <property type="entry name" value="Carboxypeptidase regulatory domain-like"/>
    <property type="match status" value="1"/>
</dbReference>
<organism evidence="3 4">
    <name type="scientific">Maribacter algarum</name>
    <name type="common">ex Zhang et al. 2020</name>
    <dbReference type="NCBI Taxonomy" id="2578118"/>
    <lineage>
        <taxon>Bacteria</taxon>
        <taxon>Pseudomonadati</taxon>
        <taxon>Bacteroidota</taxon>
        <taxon>Flavobacteriia</taxon>
        <taxon>Flavobacteriales</taxon>
        <taxon>Flavobacteriaceae</taxon>
        <taxon>Maribacter</taxon>
    </lineage>
</organism>
<keyword evidence="2" id="KW-0732">Signal</keyword>
<dbReference type="InterPro" id="IPR008969">
    <property type="entry name" value="CarboxyPept-like_regulatory"/>
</dbReference>
<feature type="signal peptide" evidence="2">
    <location>
        <begin position="1"/>
        <end position="19"/>
    </location>
</feature>
<comment type="caution">
    <text evidence="3">The sequence shown here is derived from an EMBL/GenBank/DDBJ whole genome shotgun (WGS) entry which is preliminary data.</text>
</comment>